<dbReference type="InterPro" id="IPR034904">
    <property type="entry name" value="FSCA_dom_sf"/>
</dbReference>
<evidence type="ECO:0000313" key="4">
    <source>
        <dbReference type="EMBL" id="KAK9499266.1"/>
    </source>
</evidence>
<gene>
    <name evidence="4" type="ORF">O3M35_002335</name>
</gene>
<accession>A0AAW1CJY0</accession>
<dbReference type="SUPFAM" id="SSF117916">
    <property type="entry name" value="Fe-S cluster assembly (FSCA) domain-like"/>
    <property type="match status" value="1"/>
</dbReference>
<dbReference type="GO" id="GO:0007059">
    <property type="term" value="P:chromosome segregation"/>
    <property type="evidence" value="ECO:0007669"/>
    <property type="project" value="UniProtKB-KW"/>
</dbReference>
<evidence type="ECO:0000259" key="3">
    <source>
        <dbReference type="Pfam" id="PF01883"/>
    </source>
</evidence>
<reference evidence="4 5" key="1">
    <citation type="submission" date="2022-12" db="EMBL/GenBank/DDBJ databases">
        <title>Chromosome-level genome assembly of true bugs.</title>
        <authorList>
            <person name="Ma L."/>
            <person name="Li H."/>
        </authorList>
    </citation>
    <scope>NUCLEOTIDE SEQUENCE [LARGE SCALE GENOMIC DNA]</scope>
    <source>
        <strain evidence="4">Lab_2022b</strain>
    </source>
</reference>
<proteinExistence type="inferred from homology"/>
<evidence type="ECO:0000256" key="2">
    <source>
        <dbReference type="ARBA" id="ARBA00022829"/>
    </source>
</evidence>
<protein>
    <recommendedName>
        <fullName evidence="3">MIP18 family-like domain-containing protein</fullName>
    </recommendedName>
</protein>
<dbReference type="AlphaFoldDB" id="A0AAW1CJY0"/>
<organism evidence="4 5">
    <name type="scientific">Rhynocoris fuscipes</name>
    <dbReference type="NCBI Taxonomy" id="488301"/>
    <lineage>
        <taxon>Eukaryota</taxon>
        <taxon>Metazoa</taxon>
        <taxon>Ecdysozoa</taxon>
        <taxon>Arthropoda</taxon>
        <taxon>Hexapoda</taxon>
        <taxon>Insecta</taxon>
        <taxon>Pterygota</taxon>
        <taxon>Neoptera</taxon>
        <taxon>Paraneoptera</taxon>
        <taxon>Hemiptera</taxon>
        <taxon>Heteroptera</taxon>
        <taxon>Panheteroptera</taxon>
        <taxon>Cimicomorpha</taxon>
        <taxon>Reduviidae</taxon>
        <taxon>Harpactorinae</taxon>
        <taxon>Harpactorini</taxon>
        <taxon>Rhynocoris</taxon>
    </lineage>
</organism>
<dbReference type="InterPro" id="IPR039796">
    <property type="entry name" value="MIP18"/>
</dbReference>
<feature type="domain" description="MIP18 family-like" evidence="3">
    <location>
        <begin position="39"/>
        <end position="114"/>
    </location>
</feature>
<dbReference type="GO" id="GO:0097361">
    <property type="term" value="C:cytosolic [4Fe-4S] assembly targeting complex"/>
    <property type="evidence" value="ECO:0007669"/>
    <property type="project" value="TreeGrafter"/>
</dbReference>
<dbReference type="InterPro" id="IPR002744">
    <property type="entry name" value="MIP18-like"/>
</dbReference>
<evidence type="ECO:0000313" key="5">
    <source>
        <dbReference type="Proteomes" id="UP001461498"/>
    </source>
</evidence>
<dbReference type="Proteomes" id="UP001461498">
    <property type="component" value="Unassembled WGS sequence"/>
</dbReference>
<dbReference type="Pfam" id="PF01883">
    <property type="entry name" value="FeS_assembly_P"/>
    <property type="match status" value="1"/>
</dbReference>
<sequence>MVVVDTLLNRNPKLYGKSVERIITDDERNENIVDEFDEREVFDLIRHINDPEHPLTLEELNVVDLSNVKVNNEKNEVIVNFTPTIPHCSMATLIGLTIKVQLQRSLPSRFKIKVLITPGTHSTEEAINKQLADKERVAAAIENTALVQTINQCLVTVEKFIH</sequence>
<keyword evidence="2" id="KW-0159">Chromosome partition</keyword>
<comment type="similarity">
    <text evidence="1">Belongs to the MIP18 family.</text>
</comment>
<dbReference type="EMBL" id="JAPXFL010000011">
    <property type="protein sequence ID" value="KAK9499266.1"/>
    <property type="molecule type" value="Genomic_DNA"/>
</dbReference>
<dbReference type="PANTHER" id="PTHR12377">
    <property type="entry name" value="CYTOSOLIC IRON-SULFUR ASSEMBLY COMPONENT 2B-RELATED"/>
    <property type="match status" value="1"/>
</dbReference>
<dbReference type="Gene3D" id="3.30.300.130">
    <property type="entry name" value="Fe-S cluster assembly (FSCA)"/>
    <property type="match status" value="1"/>
</dbReference>
<dbReference type="PANTHER" id="PTHR12377:SF0">
    <property type="entry name" value="CYTOSOLIC IRON-SULFUR ASSEMBLY COMPONENT 2B"/>
    <property type="match status" value="1"/>
</dbReference>
<evidence type="ECO:0000256" key="1">
    <source>
        <dbReference type="ARBA" id="ARBA00010381"/>
    </source>
</evidence>
<dbReference type="GO" id="GO:0051604">
    <property type="term" value="P:protein maturation"/>
    <property type="evidence" value="ECO:0007669"/>
    <property type="project" value="InterPro"/>
</dbReference>
<dbReference type="FunFam" id="3.30.300.130:FF:000005">
    <property type="entry name" value="Mitotic spindle-associated mmxd complex subunit"/>
    <property type="match status" value="1"/>
</dbReference>
<name>A0AAW1CJY0_9HEMI</name>
<comment type="caution">
    <text evidence="4">The sequence shown here is derived from an EMBL/GenBank/DDBJ whole genome shotgun (WGS) entry which is preliminary data.</text>
</comment>
<dbReference type="Gene3D" id="6.10.250.1280">
    <property type="match status" value="1"/>
</dbReference>
<keyword evidence="5" id="KW-1185">Reference proteome</keyword>